<organism evidence="2 3">
    <name type="scientific">Laceyella sediminis</name>
    <dbReference type="NCBI Taxonomy" id="573074"/>
    <lineage>
        <taxon>Bacteria</taxon>
        <taxon>Bacillati</taxon>
        <taxon>Bacillota</taxon>
        <taxon>Bacilli</taxon>
        <taxon>Bacillales</taxon>
        <taxon>Thermoactinomycetaceae</taxon>
        <taxon>Laceyella</taxon>
    </lineage>
</organism>
<dbReference type="EMBL" id="PVTZ01000007">
    <property type="protein sequence ID" value="PRZ14002.1"/>
    <property type="molecule type" value="Genomic_DNA"/>
</dbReference>
<keyword evidence="1" id="KW-1133">Transmembrane helix</keyword>
<sequence>MGVSGNELFPLIIALGTLLLIPISLFALVLFIRALLLAIPILKKLNKEMK</sequence>
<keyword evidence="3" id="KW-1185">Reference proteome</keyword>
<comment type="caution">
    <text evidence="2">The sequence shown here is derived from an EMBL/GenBank/DDBJ whole genome shotgun (WGS) entry which is preliminary data.</text>
</comment>
<evidence type="ECO:0000313" key="3">
    <source>
        <dbReference type="Proteomes" id="UP000238836"/>
    </source>
</evidence>
<dbReference type="RefSeq" id="WP_181352975.1">
    <property type="nucleotide sequence ID" value="NZ_PVTZ01000007.1"/>
</dbReference>
<dbReference type="Proteomes" id="UP000238836">
    <property type="component" value="Unassembled WGS sequence"/>
</dbReference>
<evidence type="ECO:0000313" key="2">
    <source>
        <dbReference type="EMBL" id="PRZ14002.1"/>
    </source>
</evidence>
<gene>
    <name evidence="2" type="ORF">CLV36_107198</name>
</gene>
<name>A0ABX5ENG8_9BACL</name>
<proteinExistence type="predicted"/>
<keyword evidence="1" id="KW-0812">Transmembrane</keyword>
<protein>
    <submittedName>
        <fullName evidence="2">Uncharacterized protein</fullName>
    </submittedName>
</protein>
<feature type="transmembrane region" description="Helical" evidence="1">
    <location>
        <begin position="12"/>
        <end position="42"/>
    </location>
</feature>
<keyword evidence="1" id="KW-0472">Membrane</keyword>
<reference evidence="2 3" key="1">
    <citation type="submission" date="2018-03" db="EMBL/GenBank/DDBJ databases">
        <title>Genomic Encyclopedia of Archaeal and Bacterial Type Strains, Phase II (KMG-II): from individual species to whole genera.</title>
        <authorList>
            <person name="Goeker M."/>
        </authorList>
    </citation>
    <scope>NUCLEOTIDE SEQUENCE [LARGE SCALE GENOMIC DNA]</scope>
    <source>
        <strain evidence="2 3">RHA1</strain>
    </source>
</reference>
<accession>A0ABX5ENG8</accession>
<evidence type="ECO:0000256" key="1">
    <source>
        <dbReference type="SAM" id="Phobius"/>
    </source>
</evidence>